<dbReference type="InterPro" id="IPR017941">
    <property type="entry name" value="Rieske_2Fe-2S"/>
</dbReference>
<dbReference type="CDD" id="cd03528">
    <property type="entry name" value="Rieske_RO_ferredoxin"/>
    <property type="match status" value="1"/>
</dbReference>
<organism evidence="6 7">
    <name type="scientific">Candidatus Kerfeldbacteria bacterium RIFCSPHIGHO2_12_FULL_48_17</name>
    <dbReference type="NCBI Taxonomy" id="1798542"/>
    <lineage>
        <taxon>Bacteria</taxon>
        <taxon>Candidatus Kerfeldiibacteriota</taxon>
    </lineage>
</organism>
<dbReference type="PROSITE" id="PS51296">
    <property type="entry name" value="RIESKE"/>
    <property type="match status" value="1"/>
</dbReference>
<dbReference type="SUPFAM" id="SSF50022">
    <property type="entry name" value="ISP domain"/>
    <property type="match status" value="1"/>
</dbReference>
<dbReference type="STRING" id="1798542.A3F54_02030"/>
<gene>
    <name evidence="6" type="ORF">A3F54_02030</name>
</gene>
<dbReference type="PANTHER" id="PTHR21496">
    <property type="entry name" value="FERREDOXIN-RELATED"/>
    <property type="match status" value="1"/>
</dbReference>
<dbReference type="Gene3D" id="2.102.10.10">
    <property type="entry name" value="Rieske [2Fe-2S] iron-sulphur domain"/>
    <property type="match status" value="1"/>
</dbReference>
<evidence type="ECO:0000256" key="1">
    <source>
        <dbReference type="ARBA" id="ARBA00022714"/>
    </source>
</evidence>
<dbReference type="PANTHER" id="PTHR21496:SF23">
    <property type="entry name" value="3-PHENYLPROPIONATE_CINNAMIC ACID DIOXYGENASE FERREDOXIN SUBUNIT"/>
    <property type="match status" value="1"/>
</dbReference>
<keyword evidence="4" id="KW-0411">Iron-sulfur</keyword>
<dbReference type="AlphaFoldDB" id="A0A1G2AZL8"/>
<evidence type="ECO:0000259" key="5">
    <source>
        <dbReference type="PROSITE" id="PS51296"/>
    </source>
</evidence>
<dbReference type="Proteomes" id="UP000176952">
    <property type="component" value="Unassembled WGS sequence"/>
</dbReference>
<reference evidence="6 7" key="1">
    <citation type="journal article" date="2016" name="Nat. Commun.">
        <title>Thousands of microbial genomes shed light on interconnected biogeochemical processes in an aquifer system.</title>
        <authorList>
            <person name="Anantharaman K."/>
            <person name="Brown C.T."/>
            <person name="Hug L.A."/>
            <person name="Sharon I."/>
            <person name="Castelle C.J."/>
            <person name="Probst A.J."/>
            <person name="Thomas B.C."/>
            <person name="Singh A."/>
            <person name="Wilkins M.J."/>
            <person name="Karaoz U."/>
            <person name="Brodie E.L."/>
            <person name="Williams K.H."/>
            <person name="Hubbard S.S."/>
            <person name="Banfield J.F."/>
        </authorList>
    </citation>
    <scope>NUCLEOTIDE SEQUENCE [LARGE SCALE GENOMIC DNA]</scope>
</reference>
<sequence length="118" mass="13270">MGKHWIGTIQELEKIPMKRYDVKGNDIFVVRTQGKYYAVSNRCTHEESYFSQEGEVEDTTLTCGRHGARFDLQTGAVKALPAVHPLKTYQLAVEGEDMFIILEDTPKPQAAGLRDLGI</sequence>
<evidence type="ECO:0000256" key="4">
    <source>
        <dbReference type="ARBA" id="ARBA00023014"/>
    </source>
</evidence>
<proteinExistence type="predicted"/>
<comment type="caution">
    <text evidence="6">The sequence shown here is derived from an EMBL/GenBank/DDBJ whole genome shotgun (WGS) entry which is preliminary data.</text>
</comment>
<evidence type="ECO:0000256" key="2">
    <source>
        <dbReference type="ARBA" id="ARBA00022723"/>
    </source>
</evidence>
<protein>
    <recommendedName>
        <fullName evidence="5">Rieske domain-containing protein</fullName>
    </recommendedName>
</protein>
<evidence type="ECO:0000313" key="7">
    <source>
        <dbReference type="Proteomes" id="UP000176952"/>
    </source>
</evidence>
<dbReference type="Pfam" id="PF00355">
    <property type="entry name" value="Rieske"/>
    <property type="match status" value="1"/>
</dbReference>
<feature type="domain" description="Rieske" evidence="5">
    <location>
        <begin position="3"/>
        <end position="100"/>
    </location>
</feature>
<dbReference type="InterPro" id="IPR036922">
    <property type="entry name" value="Rieske_2Fe-2S_sf"/>
</dbReference>
<dbReference type="GO" id="GO:0046872">
    <property type="term" value="F:metal ion binding"/>
    <property type="evidence" value="ECO:0007669"/>
    <property type="project" value="UniProtKB-KW"/>
</dbReference>
<dbReference type="GO" id="GO:0051537">
    <property type="term" value="F:2 iron, 2 sulfur cluster binding"/>
    <property type="evidence" value="ECO:0007669"/>
    <property type="project" value="UniProtKB-KW"/>
</dbReference>
<evidence type="ECO:0000313" key="6">
    <source>
        <dbReference type="EMBL" id="OGY81407.1"/>
    </source>
</evidence>
<name>A0A1G2AZL8_9BACT</name>
<keyword evidence="2" id="KW-0479">Metal-binding</keyword>
<evidence type="ECO:0000256" key="3">
    <source>
        <dbReference type="ARBA" id="ARBA00023004"/>
    </source>
</evidence>
<keyword evidence="1" id="KW-0001">2Fe-2S</keyword>
<dbReference type="EMBL" id="MHKD01000044">
    <property type="protein sequence ID" value="OGY81407.1"/>
    <property type="molecule type" value="Genomic_DNA"/>
</dbReference>
<keyword evidence="3" id="KW-0408">Iron</keyword>
<accession>A0A1G2AZL8</accession>